<evidence type="ECO:0000313" key="3">
    <source>
        <dbReference type="Proteomes" id="UP000228756"/>
    </source>
</evidence>
<organism evidence="2 3">
    <name type="scientific">Candidatus Nealsonbacteria bacterium CG10_big_fil_rev_8_21_14_0_10_36_24</name>
    <dbReference type="NCBI Taxonomy" id="1974710"/>
    <lineage>
        <taxon>Bacteria</taxon>
        <taxon>Candidatus Nealsoniibacteriota</taxon>
    </lineage>
</organism>
<name>A0A2M6NS79_9BACT</name>
<evidence type="ECO:0000259" key="1">
    <source>
        <dbReference type="SMART" id="SM00849"/>
    </source>
</evidence>
<dbReference type="InterPro" id="IPR035681">
    <property type="entry name" value="ComA-like_MBL"/>
</dbReference>
<feature type="domain" description="Metallo-beta-lactamase" evidence="1">
    <location>
        <begin position="41"/>
        <end position="242"/>
    </location>
</feature>
<proteinExistence type="predicted"/>
<comment type="caution">
    <text evidence="2">The sequence shown here is derived from an EMBL/GenBank/DDBJ whole genome shotgun (WGS) entry which is preliminary data.</text>
</comment>
<sequence length="286" mass="32461">MKRIIKFILSILVFLNIIAWTTVFHLSQPRVLKVVFFDVGQGDSIFIETPQRLQVLIDGGPDLTVLEKLAKEMPFYDRTIDLLILSHPEKDHLFGLLEVLKRYKVKNILWTGIIRNTAEWQEWKNLIEKERAEIKIAEAGQKIILQENPLVLFNILYPFENLDSKEVENSNDTSIIASLIFGAHSLLFTGDITKKTEQELIAQDVYLNSVVLKIAHHGSKTSSSEEFLESVSPEVAVLSVGENKYGHPSPEVLANFEKFGIPVLITKEVGDIKIISDGEKYKISNF</sequence>
<protein>
    <recommendedName>
        <fullName evidence="1">Metallo-beta-lactamase domain-containing protein</fullName>
    </recommendedName>
</protein>
<accession>A0A2M6NS79</accession>
<dbReference type="InterPro" id="IPR052159">
    <property type="entry name" value="Competence_DNA_uptake"/>
</dbReference>
<dbReference type="Pfam" id="PF00753">
    <property type="entry name" value="Lactamase_B"/>
    <property type="match status" value="1"/>
</dbReference>
<gene>
    <name evidence="2" type="ORF">COU42_01790</name>
</gene>
<dbReference type="Proteomes" id="UP000228756">
    <property type="component" value="Unassembled WGS sequence"/>
</dbReference>
<dbReference type="InterPro" id="IPR036866">
    <property type="entry name" value="RibonucZ/Hydroxyglut_hydro"/>
</dbReference>
<evidence type="ECO:0000313" key="2">
    <source>
        <dbReference type="EMBL" id="PIR72230.1"/>
    </source>
</evidence>
<dbReference type="SMART" id="SM00849">
    <property type="entry name" value="Lactamase_B"/>
    <property type="match status" value="1"/>
</dbReference>
<dbReference type="InterPro" id="IPR001279">
    <property type="entry name" value="Metallo-B-lactamas"/>
</dbReference>
<dbReference type="SUPFAM" id="SSF56281">
    <property type="entry name" value="Metallo-hydrolase/oxidoreductase"/>
    <property type="match status" value="1"/>
</dbReference>
<dbReference type="AlphaFoldDB" id="A0A2M6NS79"/>
<dbReference type="CDD" id="cd07731">
    <property type="entry name" value="ComA-like_MBL-fold"/>
    <property type="match status" value="1"/>
</dbReference>
<dbReference type="EMBL" id="PFCJ01000019">
    <property type="protein sequence ID" value="PIR72230.1"/>
    <property type="molecule type" value="Genomic_DNA"/>
</dbReference>
<reference evidence="3" key="1">
    <citation type="submission" date="2017-09" db="EMBL/GenBank/DDBJ databases">
        <title>Depth-based differentiation of microbial function through sediment-hosted aquifers and enrichment of novel symbionts in the deep terrestrial subsurface.</title>
        <authorList>
            <person name="Probst A.J."/>
            <person name="Ladd B."/>
            <person name="Jarett J.K."/>
            <person name="Geller-Mcgrath D.E."/>
            <person name="Sieber C.M.K."/>
            <person name="Emerson J.B."/>
            <person name="Anantharaman K."/>
            <person name="Thomas B.C."/>
            <person name="Malmstrom R."/>
            <person name="Stieglmeier M."/>
            <person name="Klingl A."/>
            <person name="Woyke T."/>
            <person name="Ryan C.M."/>
            <person name="Banfield J.F."/>
        </authorList>
    </citation>
    <scope>NUCLEOTIDE SEQUENCE [LARGE SCALE GENOMIC DNA]</scope>
</reference>
<dbReference type="PANTHER" id="PTHR30619">
    <property type="entry name" value="DNA INTERNALIZATION/COMPETENCE PROTEIN COMEC/REC2"/>
    <property type="match status" value="1"/>
</dbReference>
<dbReference type="Gene3D" id="3.60.15.10">
    <property type="entry name" value="Ribonuclease Z/Hydroxyacylglutathione hydrolase-like"/>
    <property type="match status" value="1"/>
</dbReference>
<dbReference type="PANTHER" id="PTHR30619:SF1">
    <property type="entry name" value="RECOMBINATION PROTEIN 2"/>
    <property type="match status" value="1"/>
</dbReference>